<dbReference type="HOGENOM" id="CLU_1618588_0_0_1"/>
<organism evidence="1 2">
    <name type="scientific">Arthrobotrys oligospora (strain ATCC 24927 / CBS 115.81 / DSM 1491)</name>
    <name type="common">Nematode-trapping fungus</name>
    <name type="synonym">Didymozoophaga oligospora</name>
    <dbReference type="NCBI Taxonomy" id="756982"/>
    <lineage>
        <taxon>Eukaryota</taxon>
        <taxon>Fungi</taxon>
        <taxon>Dikarya</taxon>
        <taxon>Ascomycota</taxon>
        <taxon>Pezizomycotina</taxon>
        <taxon>Orbiliomycetes</taxon>
        <taxon>Orbiliales</taxon>
        <taxon>Orbiliaceae</taxon>
        <taxon>Orbilia</taxon>
        <taxon>Orbilia oligospora</taxon>
    </lineage>
</organism>
<comment type="caution">
    <text evidence="1">The sequence shown here is derived from an EMBL/GenBank/DDBJ whole genome shotgun (WGS) entry which is preliminary data.</text>
</comment>
<gene>
    <name evidence="1" type="ORF">AOL_s00043g822</name>
</gene>
<protein>
    <submittedName>
        <fullName evidence="1">Uncharacterized protein</fullName>
    </submittedName>
</protein>
<accession>G1X548</accession>
<reference evidence="1 2" key="1">
    <citation type="journal article" date="2011" name="PLoS Pathog.">
        <title>Genomic and proteomic analyses of the fungus Arthrobotrys oligospora provide insights into nematode-trap formation.</title>
        <authorList>
            <person name="Yang J."/>
            <person name="Wang L."/>
            <person name="Ji X."/>
            <person name="Feng Y."/>
            <person name="Li X."/>
            <person name="Zou C."/>
            <person name="Xu J."/>
            <person name="Ren Y."/>
            <person name="Mi Q."/>
            <person name="Wu J."/>
            <person name="Liu S."/>
            <person name="Liu Y."/>
            <person name="Huang X."/>
            <person name="Wang H."/>
            <person name="Niu X."/>
            <person name="Li J."/>
            <person name="Liang L."/>
            <person name="Luo Y."/>
            <person name="Ji K."/>
            <person name="Zhou W."/>
            <person name="Yu Z."/>
            <person name="Li G."/>
            <person name="Liu Y."/>
            <person name="Li L."/>
            <person name="Qiao M."/>
            <person name="Feng L."/>
            <person name="Zhang K.-Q."/>
        </authorList>
    </citation>
    <scope>NUCLEOTIDE SEQUENCE [LARGE SCALE GENOMIC DNA]</scope>
    <source>
        <strain evidence="2">ATCC 24927 / CBS 115.81 / DSM 1491</strain>
    </source>
</reference>
<dbReference type="AlphaFoldDB" id="G1X548"/>
<dbReference type="Proteomes" id="UP000008784">
    <property type="component" value="Unassembled WGS sequence"/>
</dbReference>
<dbReference type="EMBL" id="ADOT01000061">
    <property type="protein sequence ID" value="EGX51803.1"/>
    <property type="molecule type" value="Genomic_DNA"/>
</dbReference>
<dbReference type="OrthoDB" id="5061070at2759"/>
<keyword evidence="2" id="KW-1185">Reference proteome</keyword>
<name>G1X548_ARTOA</name>
<evidence type="ECO:0000313" key="1">
    <source>
        <dbReference type="EMBL" id="EGX51803.1"/>
    </source>
</evidence>
<proteinExistence type="predicted"/>
<dbReference type="GeneID" id="22890577"/>
<dbReference type="InParanoid" id="G1X548"/>
<dbReference type="RefSeq" id="XP_011119610.1">
    <property type="nucleotide sequence ID" value="XM_011121308.1"/>
</dbReference>
<sequence>MFSKAYSALGDVTPKLEELERISHQTLKDLLDCHGRAGQAFIIVSFILDLAQRLADLKAEVAVDRLNVEQNSEPRTKPEKHAISDEILRIATMSMMAFVGSVNSLVIENGVLRELPKVILTQTLMINENADLVDKVVEQPQGEAKRVQNSQILKTVLEMLKKYH</sequence>
<evidence type="ECO:0000313" key="2">
    <source>
        <dbReference type="Proteomes" id="UP000008784"/>
    </source>
</evidence>